<organism evidence="1 2">
    <name type="scientific">Brassica napus</name>
    <name type="common">Rape</name>
    <dbReference type="NCBI Taxonomy" id="3708"/>
    <lineage>
        <taxon>Eukaryota</taxon>
        <taxon>Viridiplantae</taxon>
        <taxon>Streptophyta</taxon>
        <taxon>Embryophyta</taxon>
        <taxon>Tracheophyta</taxon>
        <taxon>Spermatophyta</taxon>
        <taxon>Magnoliopsida</taxon>
        <taxon>eudicotyledons</taxon>
        <taxon>Gunneridae</taxon>
        <taxon>Pentapetalae</taxon>
        <taxon>rosids</taxon>
        <taxon>malvids</taxon>
        <taxon>Brassicales</taxon>
        <taxon>Brassicaceae</taxon>
        <taxon>Brassiceae</taxon>
        <taxon>Brassica</taxon>
    </lineage>
</organism>
<comment type="caution">
    <text evidence="1">The sequence shown here is derived from an EMBL/GenBank/DDBJ whole genome shotgun (WGS) entry which is preliminary data.</text>
</comment>
<accession>A0ABQ7Y1A1</accession>
<dbReference type="CDD" id="cd04480">
    <property type="entry name" value="RPA1_DBD_A_like"/>
    <property type="match status" value="1"/>
</dbReference>
<sequence length="142" mass="16272">MSPGRCARIVVTRLHRFWKARNAKKEGELMGVDMLLLDDQSYLIQACVSVHRLNTFRELLREGAIYELSGFDVTRSNNHFKLCDSVVSIRLNEFTKMVEVPAVANPMSTEMFRYVFLPGLSLIKTTCNDHSQTPQRIVSNIH</sequence>
<evidence type="ECO:0008006" key="3">
    <source>
        <dbReference type="Google" id="ProtNLM"/>
    </source>
</evidence>
<dbReference type="InterPro" id="IPR012340">
    <property type="entry name" value="NA-bd_OB-fold"/>
</dbReference>
<evidence type="ECO:0000313" key="1">
    <source>
        <dbReference type="EMBL" id="KAH0861970.1"/>
    </source>
</evidence>
<dbReference type="PANTHER" id="PTHR47165">
    <property type="entry name" value="OS03G0429900 PROTEIN"/>
    <property type="match status" value="1"/>
</dbReference>
<proteinExistence type="predicted"/>
<dbReference type="Proteomes" id="UP000824890">
    <property type="component" value="Unassembled WGS sequence"/>
</dbReference>
<reference evidence="1 2" key="1">
    <citation type="submission" date="2021-05" db="EMBL/GenBank/DDBJ databases">
        <title>Genome Assembly of Synthetic Allotetraploid Brassica napus Reveals Homoeologous Exchanges between Subgenomes.</title>
        <authorList>
            <person name="Davis J.T."/>
        </authorList>
    </citation>
    <scope>NUCLEOTIDE SEQUENCE [LARGE SCALE GENOMIC DNA]</scope>
    <source>
        <strain evidence="2">cv. Da-Ae</strain>
        <tissue evidence="1">Seedling</tissue>
    </source>
</reference>
<name>A0ABQ7Y1A1_BRANA</name>
<dbReference type="Gene3D" id="2.40.50.140">
    <property type="entry name" value="Nucleic acid-binding proteins"/>
    <property type="match status" value="1"/>
</dbReference>
<gene>
    <name evidence="1" type="ORF">HID58_079181</name>
</gene>
<dbReference type="PANTHER" id="PTHR47165:SF4">
    <property type="entry name" value="OS03G0429900 PROTEIN"/>
    <property type="match status" value="1"/>
</dbReference>
<protein>
    <recommendedName>
        <fullName evidence="3">DUF223 domain-containing protein</fullName>
    </recommendedName>
</protein>
<keyword evidence="2" id="KW-1185">Reference proteome</keyword>
<dbReference type="EMBL" id="JAGKQM010000018">
    <property type="protein sequence ID" value="KAH0861970.1"/>
    <property type="molecule type" value="Genomic_DNA"/>
</dbReference>
<dbReference type="SUPFAM" id="SSF50249">
    <property type="entry name" value="Nucleic acid-binding proteins"/>
    <property type="match status" value="1"/>
</dbReference>
<evidence type="ECO:0000313" key="2">
    <source>
        <dbReference type="Proteomes" id="UP000824890"/>
    </source>
</evidence>